<dbReference type="eggNOG" id="COG3937">
    <property type="taxonomic scope" value="Bacteria"/>
</dbReference>
<dbReference type="InterPro" id="IPR008769">
    <property type="entry name" value="PhaF_PhaI"/>
</dbReference>
<dbReference type="STRING" id="349521.HCH_02755"/>
<reference evidence="2 3" key="1">
    <citation type="journal article" date="2005" name="Nucleic Acids Res.">
        <title>Genomic blueprint of Hahella chejuensis, a marine microbe producing an algicidal agent.</title>
        <authorList>
            <person name="Jeong H."/>
            <person name="Yim J.H."/>
            <person name="Lee C."/>
            <person name="Choi S.-H."/>
            <person name="Park Y.K."/>
            <person name="Yoon S.H."/>
            <person name="Hur C.-G."/>
            <person name="Kang H.-Y."/>
            <person name="Kim D."/>
            <person name="Lee H.H."/>
            <person name="Park K.H."/>
            <person name="Park S.-H."/>
            <person name="Park H.-S."/>
            <person name="Lee H.K."/>
            <person name="Oh T.K."/>
            <person name="Kim J.F."/>
        </authorList>
    </citation>
    <scope>NUCLEOTIDE SEQUENCE [LARGE SCALE GENOMIC DNA]</scope>
    <source>
        <strain evidence="2 3">KCTC 2396</strain>
    </source>
</reference>
<dbReference type="HOGENOM" id="CLU_113343_2_0_6"/>
<dbReference type="PANTHER" id="PTHR38664">
    <property type="entry name" value="SLR0058 PROTEIN"/>
    <property type="match status" value="1"/>
</dbReference>
<dbReference type="Proteomes" id="UP000000238">
    <property type="component" value="Chromosome"/>
</dbReference>
<sequence>MTMTDQDNNPNSPKQVSKKIKDSARQIWLAGLGAYNKAEEDAGKVFEKLVQEGEELEKRTRGVFEKQLKAVEDRVEEVKDKANTTWDKLEQVFDQRVSRALHRLGMPTYKEFEALRREIEELKAKIDELENAKKGGK</sequence>
<evidence type="ECO:0000256" key="1">
    <source>
        <dbReference type="SAM" id="MobiDB-lite"/>
    </source>
</evidence>
<dbReference type="Pfam" id="PF05597">
    <property type="entry name" value="Phasin"/>
    <property type="match status" value="1"/>
</dbReference>
<accession>Q2SII4</accession>
<dbReference type="NCBIfam" id="NF047773">
    <property type="entry name" value="phas_rel_Lepto"/>
    <property type="match status" value="1"/>
</dbReference>
<dbReference type="SUPFAM" id="SSF58113">
    <property type="entry name" value="Apolipoprotein A-I"/>
    <property type="match status" value="1"/>
</dbReference>
<dbReference type="PANTHER" id="PTHR38664:SF1">
    <property type="entry name" value="SLR0058 PROTEIN"/>
    <property type="match status" value="1"/>
</dbReference>
<name>Q2SII4_HAHCH</name>
<gene>
    <name evidence="2" type="ordered locus">HCH_02755</name>
</gene>
<dbReference type="RefSeq" id="WP_011396609.1">
    <property type="nucleotide sequence ID" value="NC_007645.1"/>
</dbReference>
<evidence type="ECO:0000313" key="3">
    <source>
        <dbReference type="Proteomes" id="UP000000238"/>
    </source>
</evidence>
<keyword evidence="3" id="KW-1185">Reference proteome</keyword>
<feature type="compositionally biased region" description="Polar residues" evidence="1">
    <location>
        <begin position="1"/>
        <end position="15"/>
    </location>
</feature>
<evidence type="ECO:0000313" key="2">
    <source>
        <dbReference type="EMBL" id="ABC29540.1"/>
    </source>
</evidence>
<feature type="region of interest" description="Disordered" evidence="1">
    <location>
        <begin position="1"/>
        <end position="20"/>
    </location>
</feature>
<dbReference type="AlphaFoldDB" id="Q2SII4"/>
<dbReference type="EMBL" id="CP000155">
    <property type="protein sequence ID" value="ABC29540.1"/>
    <property type="molecule type" value="Genomic_DNA"/>
</dbReference>
<dbReference type="NCBIfam" id="TIGR01837">
    <property type="entry name" value="PHA_granule_1"/>
    <property type="match status" value="1"/>
</dbReference>
<proteinExistence type="predicted"/>
<dbReference type="KEGG" id="hch:HCH_02755"/>
<organism evidence="2 3">
    <name type="scientific">Hahella chejuensis (strain KCTC 2396)</name>
    <dbReference type="NCBI Taxonomy" id="349521"/>
    <lineage>
        <taxon>Bacteria</taxon>
        <taxon>Pseudomonadati</taxon>
        <taxon>Pseudomonadota</taxon>
        <taxon>Gammaproteobacteria</taxon>
        <taxon>Oceanospirillales</taxon>
        <taxon>Hahellaceae</taxon>
        <taxon>Hahella</taxon>
    </lineage>
</organism>
<protein>
    <submittedName>
        <fullName evidence="2">Uncharacterized conserved protein</fullName>
    </submittedName>
</protein>